<dbReference type="NCBIfam" id="TIGR02605">
    <property type="entry name" value="CxxC_CxxC_SSSS"/>
    <property type="match status" value="1"/>
</dbReference>
<evidence type="ECO:0000313" key="3">
    <source>
        <dbReference type="Proteomes" id="UP000285138"/>
    </source>
</evidence>
<evidence type="ECO:0000313" key="2">
    <source>
        <dbReference type="EMBL" id="RQD76122.1"/>
    </source>
</evidence>
<evidence type="ECO:0000259" key="1">
    <source>
        <dbReference type="SMART" id="SM00834"/>
    </source>
</evidence>
<protein>
    <submittedName>
        <fullName evidence="2">Zinc ribbon domain-containing protein</fullName>
    </submittedName>
</protein>
<dbReference type="InterPro" id="IPR013429">
    <property type="entry name" value="Regulatory_FmdB_Zinc_ribbon"/>
</dbReference>
<comment type="caution">
    <text evidence="2">The sequence shown here is derived from an EMBL/GenBank/DDBJ whole genome shotgun (WGS) entry which is preliminary data.</text>
</comment>
<dbReference type="SMART" id="SM00834">
    <property type="entry name" value="CxxC_CXXC_SSSS"/>
    <property type="match status" value="1"/>
</dbReference>
<sequence length="62" mass="6915">MPTYDFECKKCKKRFSKKASLAEKDQIKCPGCESGDLKQLIGNSFFTNLKKSCSPPQGGYFG</sequence>
<dbReference type="EMBL" id="QZAA01000131">
    <property type="protein sequence ID" value="RQD76122.1"/>
    <property type="molecule type" value="Genomic_DNA"/>
</dbReference>
<feature type="domain" description="Putative regulatory protein FmdB zinc ribbon" evidence="1">
    <location>
        <begin position="1"/>
        <end position="42"/>
    </location>
</feature>
<dbReference type="Pfam" id="PF09723">
    <property type="entry name" value="Zn_ribbon_8"/>
    <property type="match status" value="1"/>
</dbReference>
<organism evidence="2 3">
    <name type="scientific">Candidatus Syntrophonatronum acetioxidans</name>
    <dbReference type="NCBI Taxonomy" id="1795816"/>
    <lineage>
        <taxon>Bacteria</taxon>
        <taxon>Bacillati</taxon>
        <taxon>Bacillota</taxon>
        <taxon>Clostridia</taxon>
        <taxon>Eubacteriales</taxon>
        <taxon>Syntrophomonadaceae</taxon>
        <taxon>Candidatus Syntrophonatronum</taxon>
    </lineage>
</organism>
<gene>
    <name evidence="2" type="ORF">D5R97_05130</name>
</gene>
<dbReference type="Proteomes" id="UP000285138">
    <property type="component" value="Unassembled WGS sequence"/>
</dbReference>
<reference evidence="2 3" key="1">
    <citation type="submission" date="2018-08" db="EMBL/GenBank/DDBJ databases">
        <title>The metabolism and importance of syntrophic acetate oxidation coupled to methane or sulfide production in haloalkaline environments.</title>
        <authorList>
            <person name="Timmers P.H.A."/>
            <person name="Vavourakis C.D."/>
            <person name="Sorokin D.Y."/>
            <person name="Sinninghe Damste J.S."/>
            <person name="Muyzer G."/>
            <person name="Stams A.J.M."/>
            <person name="Plugge C.M."/>
        </authorList>
    </citation>
    <scope>NUCLEOTIDE SEQUENCE [LARGE SCALE GENOMIC DNA]</scope>
    <source>
        <strain evidence="2">MSAO_Bac1</strain>
    </source>
</reference>
<name>A0A424YEV8_9FIRM</name>
<accession>A0A424YEV8</accession>
<proteinExistence type="predicted"/>
<dbReference type="AlphaFoldDB" id="A0A424YEV8"/>